<dbReference type="Proteomes" id="UP000434036">
    <property type="component" value="Unassembled WGS sequence"/>
</dbReference>
<reference evidence="2 3" key="2">
    <citation type="submission" date="2020-01" db="EMBL/GenBank/DDBJ databases">
        <title>Clostridiaceae sp. nov. isolated from the gut of human by culturomics.</title>
        <authorList>
            <person name="Chang Y."/>
        </authorList>
    </citation>
    <scope>NUCLEOTIDE SEQUENCE [LARGE SCALE GENOMIC DNA]</scope>
    <source>
        <strain evidence="2 3">DONG20-135</strain>
    </source>
</reference>
<dbReference type="InterPro" id="IPR021359">
    <property type="entry name" value="DUF2812"/>
</dbReference>
<keyword evidence="3" id="KW-1185">Reference proteome</keyword>
<dbReference type="AlphaFoldDB" id="A0A6N8U9K4"/>
<accession>A0A6N8U9K4</accession>
<name>A0A6N8U9K4_9FIRM</name>
<keyword evidence="1" id="KW-1133">Transmembrane helix</keyword>
<evidence type="ECO:0000313" key="3">
    <source>
        <dbReference type="Proteomes" id="UP000434036"/>
    </source>
</evidence>
<gene>
    <name evidence="2" type="ORF">GSF08_05650</name>
</gene>
<dbReference type="RefSeq" id="WP_160624870.1">
    <property type="nucleotide sequence ID" value="NZ_WUUQ01000002.1"/>
</dbReference>
<feature type="transmembrane region" description="Helical" evidence="1">
    <location>
        <begin position="153"/>
        <end position="174"/>
    </location>
</feature>
<organism evidence="2 3">
    <name type="scientific">Copranaerobaculum intestinale</name>
    <dbReference type="NCBI Taxonomy" id="2692629"/>
    <lineage>
        <taxon>Bacteria</taxon>
        <taxon>Bacillati</taxon>
        <taxon>Bacillota</taxon>
        <taxon>Erysipelotrichia</taxon>
        <taxon>Erysipelotrichales</taxon>
        <taxon>Erysipelotrichaceae</taxon>
        <taxon>Copranaerobaculum</taxon>
    </lineage>
</organism>
<dbReference type="EMBL" id="WUUQ01000002">
    <property type="protein sequence ID" value="MXQ73413.1"/>
    <property type="molecule type" value="Genomic_DNA"/>
</dbReference>
<sequence>MNYKYRFMNIHLFERKALEDYFSHMAANGWQVDRLRYGYVRFHKEKPQQRYYHIGFHDKIGYLSLPYAEGENSDYTGFMESFGYTYVSSIGVAQLFVSSEDQPFFSEPEIDEAAFRKAVFKDEFSKSILPFILMLLLFIMTEFPFYLDSLASNATLLLNGMEFLLMVYFFGQMIPYLRYLQNHKECTNRAITARFRAYHIIFPCVFLTVLLFFFLPTSLFVPAILVIALLMTMRLGLRFVTNHTVHKKLWQALVIAGYAVAYLVILNIGHDSDPTPLRIKDDKPFMTAADFKQPVKTADFESQQSILLKVQYYTDEKMSYRYLKVADTPLSGLIEKRILSDYQLSLAAYEQRGSVRVYHVPGEYGDQVEVNILVKQRNYLLIYGKLKDAYLTFFENHV</sequence>
<reference evidence="2 3" key="1">
    <citation type="submission" date="2019-12" db="EMBL/GenBank/DDBJ databases">
        <authorList>
            <person name="Yang R."/>
        </authorList>
    </citation>
    <scope>NUCLEOTIDE SEQUENCE [LARGE SCALE GENOMIC DNA]</scope>
    <source>
        <strain evidence="2 3">DONG20-135</strain>
    </source>
</reference>
<comment type="caution">
    <text evidence="2">The sequence shown here is derived from an EMBL/GenBank/DDBJ whole genome shotgun (WGS) entry which is preliminary data.</text>
</comment>
<feature type="transmembrane region" description="Helical" evidence="1">
    <location>
        <begin position="127"/>
        <end position="147"/>
    </location>
</feature>
<feature type="transmembrane region" description="Helical" evidence="1">
    <location>
        <begin position="249"/>
        <end position="269"/>
    </location>
</feature>
<proteinExistence type="predicted"/>
<keyword evidence="1" id="KW-0472">Membrane</keyword>
<protein>
    <submittedName>
        <fullName evidence="2">DUF2812 domain-containing protein</fullName>
    </submittedName>
</protein>
<feature type="transmembrane region" description="Helical" evidence="1">
    <location>
        <begin position="195"/>
        <end position="213"/>
    </location>
</feature>
<evidence type="ECO:0000313" key="2">
    <source>
        <dbReference type="EMBL" id="MXQ73413.1"/>
    </source>
</evidence>
<dbReference type="Pfam" id="PF11193">
    <property type="entry name" value="DUF2812"/>
    <property type="match status" value="1"/>
</dbReference>
<evidence type="ECO:0000256" key="1">
    <source>
        <dbReference type="SAM" id="Phobius"/>
    </source>
</evidence>
<keyword evidence="1" id="KW-0812">Transmembrane</keyword>